<evidence type="ECO:0000313" key="2">
    <source>
        <dbReference type="EMBL" id="KAK8862572.1"/>
    </source>
</evidence>
<feature type="domain" description="Clr5" evidence="1">
    <location>
        <begin position="21"/>
        <end position="67"/>
    </location>
</feature>
<sequence>MATPTPTKQIRWARPRVDWTDEIRELVTELYQRQNRPLKEVARIMHVEYGFNATETMYKKRIKQWGLWKNVRHSNSTTASRNESAAGTAGNEQHKVVVRARQPYNTQIRARPLERWEIQPGDVLELPTFSQLQRGSVSSAGIQPRPNVGPSTLKAPDAVRLPEETMHMLREYVARGFQTGAWRIEEDWSRNEEWRFDGAGSRAKIGKWAGLAEAGIQLLNHQRTKEAFRVFHVLFSKYRSLLRDRRLFANLFPLTLTAIVNLTHHHPELGKSLARHVHQLCVIIKPSHFPLHDRLMKQLSLMDPETTCMAARHLSDFYMDELESYSSSNHPLITNMGSMMPNLAFHDLKNSQIFIDRAEHLLSRLKSRGEGHSYASRYIKGIFAWLHFHRGEVDRAWKLTAEVLSRPFTAEETEAARNGDHMRFEAACHQLRIHIATMRGDREECLRLVPLAVRHFVDSFGWTSVLTVHSHTELSRQIEEIHGEKAIAQQMRDEMQAGIEAYCRNEMREDDA</sequence>
<dbReference type="Proteomes" id="UP001390339">
    <property type="component" value="Unassembled WGS sequence"/>
</dbReference>
<dbReference type="Pfam" id="PF14420">
    <property type="entry name" value="Clr5"/>
    <property type="match status" value="1"/>
</dbReference>
<keyword evidence="3" id="KW-1185">Reference proteome</keyword>
<gene>
    <name evidence="2" type="ORF">PGQ11_008807</name>
</gene>
<organism evidence="2 3">
    <name type="scientific">Apiospora arundinis</name>
    <dbReference type="NCBI Taxonomy" id="335852"/>
    <lineage>
        <taxon>Eukaryota</taxon>
        <taxon>Fungi</taxon>
        <taxon>Dikarya</taxon>
        <taxon>Ascomycota</taxon>
        <taxon>Pezizomycotina</taxon>
        <taxon>Sordariomycetes</taxon>
        <taxon>Xylariomycetidae</taxon>
        <taxon>Amphisphaeriales</taxon>
        <taxon>Apiosporaceae</taxon>
        <taxon>Apiospora</taxon>
    </lineage>
</organism>
<accession>A0ABR2IGW0</accession>
<evidence type="ECO:0000313" key="3">
    <source>
        <dbReference type="Proteomes" id="UP001390339"/>
    </source>
</evidence>
<name>A0ABR2IGW0_9PEZI</name>
<protein>
    <submittedName>
        <fullName evidence="2">Clr5 domain-containing protein</fullName>
    </submittedName>
</protein>
<dbReference type="PANTHER" id="PTHR38788:SF3">
    <property type="entry name" value="CLR5 DOMAIN-CONTAINING PROTEIN"/>
    <property type="match status" value="1"/>
</dbReference>
<dbReference type="PANTHER" id="PTHR38788">
    <property type="entry name" value="CLR5 DOMAIN-CONTAINING PROTEIN"/>
    <property type="match status" value="1"/>
</dbReference>
<dbReference type="InterPro" id="IPR025676">
    <property type="entry name" value="Clr5_dom"/>
</dbReference>
<dbReference type="EMBL" id="JAPCWZ010000005">
    <property type="protein sequence ID" value="KAK8862572.1"/>
    <property type="molecule type" value="Genomic_DNA"/>
</dbReference>
<reference evidence="2 3" key="1">
    <citation type="journal article" date="2024" name="IMA Fungus">
        <title>Apiospora arundinis, a panoply of carbohydrate-active enzymes and secondary metabolites.</title>
        <authorList>
            <person name="Sorensen T."/>
            <person name="Petersen C."/>
            <person name="Muurmann A.T."/>
            <person name="Christiansen J.V."/>
            <person name="Brundto M.L."/>
            <person name="Overgaard C.K."/>
            <person name="Boysen A.T."/>
            <person name="Wollenberg R.D."/>
            <person name="Larsen T.O."/>
            <person name="Sorensen J.L."/>
            <person name="Nielsen K.L."/>
            <person name="Sondergaard T.E."/>
        </authorList>
    </citation>
    <scope>NUCLEOTIDE SEQUENCE [LARGE SCALE GENOMIC DNA]</scope>
    <source>
        <strain evidence="2 3">AAU 773</strain>
    </source>
</reference>
<evidence type="ECO:0000259" key="1">
    <source>
        <dbReference type="Pfam" id="PF14420"/>
    </source>
</evidence>
<comment type="caution">
    <text evidence="2">The sequence shown here is derived from an EMBL/GenBank/DDBJ whole genome shotgun (WGS) entry which is preliminary data.</text>
</comment>
<proteinExistence type="predicted"/>